<evidence type="ECO:0000313" key="3">
    <source>
        <dbReference type="Proteomes" id="UP000578449"/>
    </source>
</evidence>
<keyword evidence="3" id="KW-1185">Reference proteome</keyword>
<evidence type="ECO:0000313" key="2">
    <source>
        <dbReference type="EMBL" id="MBB5134416.1"/>
    </source>
</evidence>
<feature type="domain" description="AAA+ ATPase" evidence="1">
    <location>
        <begin position="49"/>
        <end position="190"/>
    </location>
</feature>
<dbReference type="GO" id="GO:0016787">
    <property type="term" value="F:hydrolase activity"/>
    <property type="evidence" value="ECO:0007669"/>
    <property type="project" value="UniProtKB-KW"/>
</dbReference>
<dbReference type="PANTHER" id="PTHR32204:SF0">
    <property type="entry name" value="ATPASE RAVA"/>
    <property type="match status" value="1"/>
</dbReference>
<dbReference type="InterPro" id="IPR050513">
    <property type="entry name" value="RavA_ATPases"/>
</dbReference>
<dbReference type="EC" id="3.6.3.-" evidence="2"/>
<dbReference type="SMART" id="SM00382">
    <property type="entry name" value="AAA"/>
    <property type="match status" value="1"/>
</dbReference>
<accession>A0A840P761</accession>
<dbReference type="InterPro" id="IPR045427">
    <property type="entry name" value="MoxR"/>
</dbReference>
<sequence>MTMRTGVPAEWGQEDAATINRLDAVYRRLSRRYVGRDRAIRLLQIAVLSREHLLLLGPPGTAKTDLVLRFSELIDVQRTFTYQLTRFTEPSEIFGPLDVEEFRNSVYRVRTAGMLPEAEIAFLDEVFQGSSAILNSLLTLINERRFYNGAQPQDTPLVTLIGASNDLPDDPVLRAFADRFLLRIELTPVADERLYDLLRLGWDREQLGLRGQAEPKERRIVSLAALSALSRRTAEVDLEPALPAYRDVVQELLAARMTLSDRRIVRGQKLVAAAAVLRNSTVAEPKDLWPLAYFWTDQADAPQFLEAVQGRVEADGGESLDPAPSVAHIVNEIETVHEQARRRLSAGTATPAIVDGELSRLTELRNKLLQYHPGAQQEIADADQKIKELISLMRDA</sequence>
<dbReference type="CDD" id="cd00009">
    <property type="entry name" value="AAA"/>
    <property type="match status" value="1"/>
</dbReference>
<dbReference type="Pfam" id="PF20030">
    <property type="entry name" value="bpMoxR"/>
    <property type="match status" value="1"/>
</dbReference>
<proteinExistence type="predicted"/>
<keyword evidence="2" id="KW-0378">Hydrolase</keyword>
<comment type="caution">
    <text evidence="2">The sequence shown here is derived from an EMBL/GenBank/DDBJ whole genome shotgun (WGS) entry which is preliminary data.</text>
</comment>
<dbReference type="EMBL" id="JACHGN010000008">
    <property type="protein sequence ID" value="MBB5134416.1"/>
    <property type="molecule type" value="Genomic_DNA"/>
</dbReference>
<gene>
    <name evidence="2" type="ORF">HNP84_004148</name>
</gene>
<dbReference type="Proteomes" id="UP000578449">
    <property type="component" value="Unassembled WGS sequence"/>
</dbReference>
<dbReference type="PANTHER" id="PTHR32204">
    <property type="entry name" value="ATPASE RAVA"/>
    <property type="match status" value="1"/>
</dbReference>
<dbReference type="Gene3D" id="3.40.50.300">
    <property type="entry name" value="P-loop containing nucleotide triphosphate hydrolases"/>
    <property type="match status" value="1"/>
</dbReference>
<evidence type="ECO:0000259" key="1">
    <source>
        <dbReference type="SMART" id="SM00382"/>
    </source>
</evidence>
<reference evidence="2 3" key="1">
    <citation type="submission" date="2020-08" db="EMBL/GenBank/DDBJ databases">
        <title>Genomic Encyclopedia of Type Strains, Phase IV (KMG-IV): sequencing the most valuable type-strain genomes for metagenomic binning, comparative biology and taxonomic classification.</title>
        <authorList>
            <person name="Goeker M."/>
        </authorList>
    </citation>
    <scope>NUCLEOTIDE SEQUENCE [LARGE SCALE GENOMIC DNA]</scope>
    <source>
        <strain evidence="2 3">DSM 45615</strain>
    </source>
</reference>
<organism evidence="2 3">
    <name type="scientific">Thermocatellispora tengchongensis</name>
    <dbReference type="NCBI Taxonomy" id="1073253"/>
    <lineage>
        <taxon>Bacteria</taxon>
        <taxon>Bacillati</taxon>
        <taxon>Actinomycetota</taxon>
        <taxon>Actinomycetes</taxon>
        <taxon>Streptosporangiales</taxon>
        <taxon>Streptosporangiaceae</taxon>
        <taxon>Thermocatellispora</taxon>
    </lineage>
</organism>
<dbReference type="RefSeq" id="WP_185051322.1">
    <property type="nucleotide sequence ID" value="NZ_BAABIX010000007.1"/>
</dbReference>
<dbReference type="SUPFAM" id="SSF52540">
    <property type="entry name" value="P-loop containing nucleoside triphosphate hydrolases"/>
    <property type="match status" value="1"/>
</dbReference>
<protein>
    <submittedName>
        <fullName evidence="2">MoxR-like ATPase</fullName>
        <ecNumber evidence="2">3.6.3.-</ecNumber>
    </submittedName>
</protein>
<dbReference type="InterPro" id="IPR027417">
    <property type="entry name" value="P-loop_NTPase"/>
</dbReference>
<name>A0A840P761_9ACTN</name>
<dbReference type="AlphaFoldDB" id="A0A840P761"/>
<dbReference type="InterPro" id="IPR003593">
    <property type="entry name" value="AAA+_ATPase"/>
</dbReference>